<dbReference type="Gene3D" id="3.20.20.100">
    <property type="entry name" value="NADP-dependent oxidoreductase domain"/>
    <property type="match status" value="1"/>
</dbReference>
<proteinExistence type="predicted"/>
<keyword evidence="4" id="KW-1185">Reference proteome</keyword>
<keyword evidence="1" id="KW-0521">NADP</keyword>
<dbReference type="Proteomes" id="UP000504610">
    <property type="component" value="Chromosome 9"/>
</dbReference>
<dbReference type="Pfam" id="PF00248">
    <property type="entry name" value="Aldo_ket_red"/>
    <property type="match status" value="1"/>
</dbReference>
<sequence length="347" mass="38353">MAKGCEVRRMKLGSQGLEVSAQGLGCMSISSFYGPSKPEADAIVLLHHAIDSGVTFFDTSNVYGPGTNELLLGKALKYDGVRRRVELATKFGINYGEGKREIKGDPLYVRAACEASLKRLDVDCIDLYYQHRVDTRVPIEITMGELKKLVEEGKIKYIGFSEASASTIRRAHAAHPVTAVQLEWSLWTRDVEEDIVPTCRELGIGIVSYSPLGRGFFASGPKLVEKLDSDDYRKTLPRFQQENLDHNKILYDKVCAMSEKKGCTPAQLALAWVHHQGDDVCPIPGTTKIENLNQNIGALSVKLTPEEMSELETIGQPESVKGERYTAMVPTFKNSDTPPLSSWKATV</sequence>
<evidence type="ECO:0000313" key="4">
    <source>
        <dbReference type="Proteomes" id="UP000504610"/>
    </source>
</evidence>
<dbReference type="FunFam" id="3.20.20.100:FF:000048">
    <property type="entry name" value="Probable aldo-keto reductase 4"/>
    <property type="match status" value="1"/>
</dbReference>
<name>A0A6J0L214_RAPSA</name>
<reference evidence="4" key="1">
    <citation type="journal article" date="2019" name="Database">
        <title>The radish genome database (RadishGD): an integrated information resource for radish genomics.</title>
        <authorList>
            <person name="Yu H.J."/>
            <person name="Baek S."/>
            <person name="Lee Y.J."/>
            <person name="Cho A."/>
            <person name="Mun J.H."/>
        </authorList>
    </citation>
    <scope>NUCLEOTIDE SEQUENCE [LARGE SCALE GENOMIC DNA]</scope>
    <source>
        <strain evidence="4">cv. WK10039</strain>
    </source>
</reference>
<dbReference type="PANTHER" id="PTHR43625:SF40">
    <property type="entry name" value="ALDO-KETO REDUCTASE YAKC [NADP(+)]"/>
    <property type="match status" value="1"/>
</dbReference>
<dbReference type="InterPro" id="IPR050791">
    <property type="entry name" value="Aldo-Keto_reductase"/>
</dbReference>
<dbReference type="KEGG" id="rsz:108825393"/>
<feature type="domain" description="NADP-dependent oxidoreductase" evidence="3">
    <location>
        <begin position="23"/>
        <end position="314"/>
    </location>
</feature>
<dbReference type="RefSeq" id="XP_018454190.2">
    <property type="nucleotide sequence ID" value="XM_018598688.2"/>
</dbReference>
<evidence type="ECO:0000313" key="5">
    <source>
        <dbReference type="RefSeq" id="XP_018454190.2"/>
    </source>
</evidence>
<dbReference type="PANTHER" id="PTHR43625">
    <property type="entry name" value="AFLATOXIN B1 ALDEHYDE REDUCTASE"/>
    <property type="match status" value="1"/>
</dbReference>
<protein>
    <submittedName>
        <fullName evidence="5">Probable aldo-keto reductase 3</fullName>
    </submittedName>
</protein>
<gene>
    <name evidence="5" type="primary">LOC108825393</name>
</gene>
<reference evidence="5" key="2">
    <citation type="submission" date="2025-08" db="UniProtKB">
        <authorList>
            <consortium name="RefSeq"/>
        </authorList>
    </citation>
    <scope>IDENTIFICATION</scope>
    <source>
        <tissue evidence="5">Leaf</tissue>
    </source>
</reference>
<organism evidence="4 5">
    <name type="scientific">Raphanus sativus</name>
    <name type="common">Radish</name>
    <name type="synonym">Raphanus raphanistrum var. sativus</name>
    <dbReference type="NCBI Taxonomy" id="3726"/>
    <lineage>
        <taxon>Eukaryota</taxon>
        <taxon>Viridiplantae</taxon>
        <taxon>Streptophyta</taxon>
        <taxon>Embryophyta</taxon>
        <taxon>Tracheophyta</taxon>
        <taxon>Spermatophyta</taxon>
        <taxon>Magnoliopsida</taxon>
        <taxon>eudicotyledons</taxon>
        <taxon>Gunneridae</taxon>
        <taxon>Pentapetalae</taxon>
        <taxon>rosids</taxon>
        <taxon>malvids</taxon>
        <taxon>Brassicales</taxon>
        <taxon>Brassicaceae</taxon>
        <taxon>Brassiceae</taxon>
        <taxon>Raphanus</taxon>
    </lineage>
</organism>
<dbReference type="SUPFAM" id="SSF51430">
    <property type="entry name" value="NAD(P)-linked oxidoreductase"/>
    <property type="match status" value="1"/>
</dbReference>
<evidence type="ECO:0000256" key="1">
    <source>
        <dbReference type="ARBA" id="ARBA00022857"/>
    </source>
</evidence>
<dbReference type="CDD" id="cd19145">
    <property type="entry name" value="AKR_AKR13D1"/>
    <property type="match status" value="1"/>
</dbReference>
<keyword evidence="2" id="KW-0560">Oxidoreductase</keyword>
<dbReference type="GO" id="GO:0016491">
    <property type="term" value="F:oxidoreductase activity"/>
    <property type="evidence" value="ECO:0007669"/>
    <property type="project" value="UniProtKB-KW"/>
</dbReference>
<evidence type="ECO:0000256" key="2">
    <source>
        <dbReference type="ARBA" id="ARBA00023002"/>
    </source>
</evidence>
<dbReference type="InterPro" id="IPR036812">
    <property type="entry name" value="NAD(P)_OxRdtase_dom_sf"/>
</dbReference>
<dbReference type="InterPro" id="IPR023210">
    <property type="entry name" value="NADP_OxRdtase_dom"/>
</dbReference>
<dbReference type="OrthoDB" id="37537at2759"/>
<dbReference type="GeneID" id="108825393"/>
<evidence type="ECO:0000259" key="3">
    <source>
        <dbReference type="Pfam" id="PF00248"/>
    </source>
</evidence>
<accession>A0A6J0L214</accession>
<dbReference type="AlphaFoldDB" id="A0A6J0L214"/>
<dbReference type="GO" id="GO:0005737">
    <property type="term" value="C:cytoplasm"/>
    <property type="evidence" value="ECO:0007669"/>
    <property type="project" value="TreeGrafter"/>
</dbReference>